<feature type="transmembrane region" description="Helical" evidence="1">
    <location>
        <begin position="60"/>
        <end position="86"/>
    </location>
</feature>
<name>A0ABW3UE30_9BACL</name>
<feature type="transmembrane region" description="Helical" evidence="1">
    <location>
        <begin position="34"/>
        <end position="54"/>
    </location>
</feature>
<reference evidence="3" key="1">
    <citation type="journal article" date="2019" name="Int. J. Syst. Evol. Microbiol.">
        <title>The Global Catalogue of Microorganisms (GCM) 10K type strain sequencing project: providing services to taxonomists for standard genome sequencing and annotation.</title>
        <authorList>
            <consortium name="The Broad Institute Genomics Platform"/>
            <consortium name="The Broad Institute Genome Sequencing Center for Infectious Disease"/>
            <person name="Wu L."/>
            <person name="Ma J."/>
        </authorList>
    </citation>
    <scope>NUCLEOTIDE SEQUENCE [LARGE SCALE GENOMIC DNA]</scope>
    <source>
        <strain evidence="3">CCUG 53270</strain>
    </source>
</reference>
<evidence type="ECO:0000256" key="1">
    <source>
        <dbReference type="SAM" id="Phobius"/>
    </source>
</evidence>
<dbReference type="NCBIfam" id="TIGR03987">
    <property type="entry name" value="HsmA family protein"/>
    <property type="match status" value="1"/>
</dbReference>
<accession>A0ABW3UE30</accession>
<feature type="transmembrane region" description="Helical" evidence="1">
    <location>
        <begin position="6"/>
        <end position="22"/>
    </location>
</feature>
<dbReference type="Proteomes" id="UP001597180">
    <property type="component" value="Unassembled WGS sequence"/>
</dbReference>
<sequence>MLFFAVLFINLALVAYTIGVWAEKISGRLKPKHLAFFFSGLLFDGIGTGFMGQLNPDKEINLHGITGMVALLLMLIHAIWAAIVLWRKKEKQIGQFHTFSLVVWGLWLVPYLIGVGLSIFK</sequence>
<protein>
    <submittedName>
        <fullName evidence="2">HsmA family protein</fullName>
    </submittedName>
</protein>
<keyword evidence="1" id="KW-0472">Membrane</keyword>
<dbReference type="EMBL" id="JBHTLU010000007">
    <property type="protein sequence ID" value="MFD1219188.1"/>
    <property type="molecule type" value="Genomic_DNA"/>
</dbReference>
<organism evidence="2 3">
    <name type="scientific">Paenibacillus vulneris</name>
    <dbReference type="NCBI Taxonomy" id="1133364"/>
    <lineage>
        <taxon>Bacteria</taxon>
        <taxon>Bacillati</taxon>
        <taxon>Bacillota</taxon>
        <taxon>Bacilli</taxon>
        <taxon>Bacillales</taxon>
        <taxon>Paenibacillaceae</taxon>
        <taxon>Paenibacillus</taxon>
    </lineage>
</organism>
<dbReference type="RefSeq" id="WP_345591728.1">
    <property type="nucleotide sequence ID" value="NZ_BAABJG010000027.1"/>
</dbReference>
<keyword evidence="1" id="KW-1133">Transmembrane helix</keyword>
<evidence type="ECO:0000313" key="3">
    <source>
        <dbReference type="Proteomes" id="UP001597180"/>
    </source>
</evidence>
<dbReference type="InterPro" id="IPR023813">
    <property type="entry name" value="HsmA-like"/>
</dbReference>
<keyword evidence="1" id="KW-0812">Transmembrane</keyword>
<comment type="caution">
    <text evidence="2">The sequence shown here is derived from an EMBL/GenBank/DDBJ whole genome shotgun (WGS) entry which is preliminary data.</text>
</comment>
<feature type="transmembrane region" description="Helical" evidence="1">
    <location>
        <begin position="98"/>
        <end position="120"/>
    </location>
</feature>
<keyword evidence="3" id="KW-1185">Reference proteome</keyword>
<evidence type="ECO:0000313" key="2">
    <source>
        <dbReference type="EMBL" id="MFD1219188.1"/>
    </source>
</evidence>
<gene>
    <name evidence="2" type="ORF">ACFQ4B_03560</name>
</gene>
<proteinExistence type="predicted"/>